<dbReference type="AlphaFoldDB" id="X1BCC0"/>
<comment type="caution">
    <text evidence="1">The sequence shown here is derived from an EMBL/GenBank/DDBJ whole genome shotgun (WGS) entry which is preliminary data.</text>
</comment>
<name>X1BCC0_9ZZZZ</name>
<accession>X1BCC0</accession>
<feature type="non-terminal residue" evidence="1">
    <location>
        <position position="1"/>
    </location>
</feature>
<organism evidence="1">
    <name type="scientific">marine sediment metagenome</name>
    <dbReference type="NCBI Taxonomy" id="412755"/>
    <lineage>
        <taxon>unclassified sequences</taxon>
        <taxon>metagenomes</taxon>
        <taxon>ecological metagenomes</taxon>
    </lineage>
</organism>
<proteinExistence type="predicted"/>
<dbReference type="EMBL" id="BART01020819">
    <property type="protein sequence ID" value="GAG92675.1"/>
    <property type="molecule type" value="Genomic_DNA"/>
</dbReference>
<reference evidence="1" key="1">
    <citation type="journal article" date="2014" name="Front. Microbiol.">
        <title>High frequency of phylogenetically diverse reductive dehalogenase-homologous genes in deep subseafloor sedimentary metagenomes.</title>
        <authorList>
            <person name="Kawai M."/>
            <person name="Futagami T."/>
            <person name="Toyoda A."/>
            <person name="Takaki Y."/>
            <person name="Nishi S."/>
            <person name="Hori S."/>
            <person name="Arai W."/>
            <person name="Tsubouchi T."/>
            <person name="Morono Y."/>
            <person name="Uchiyama I."/>
            <person name="Ito T."/>
            <person name="Fujiyama A."/>
            <person name="Inagaki F."/>
            <person name="Takami H."/>
        </authorList>
    </citation>
    <scope>NUCLEOTIDE SEQUENCE</scope>
    <source>
        <strain evidence="1">Expedition CK06-06</strain>
    </source>
</reference>
<sequence length="40" mass="4647">DQVREDLLDLLRSLQVVEFSELVGLDQIESIDLPDMESMR</sequence>
<evidence type="ECO:0000313" key="1">
    <source>
        <dbReference type="EMBL" id="GAG92675.1"/>
    </source>
</evidence>
<gene>
    <name evidence="1" type="ORF">S01H4_38579</name>
</gene>
<protein>
    <submittedName>
        <fullName evidence="1">Uncharacterized protein</fullName>
    </submittedName>
</protein>